<dbReference type="InterPro" id="IPR012678">
    <property type="entry name" value="Ribosomal_uL23/eL15/eS24_sf"/>
</dbReference>
<evidence type="ECO:0000256" key="2">
    <source>
        <dbReference type="ARBA" id="ARBA00023274"/>
    </source>
</evidence>
<dbReference type="Pfam" id="PF01282">
    <property type="entry name" value="Ribosomal_S24e"/>
    <property type="match status" value="1"/>
</dbReference>
<dbReference type="SUPFAM" id="SSF54189">
    <property type="entry name" value="Ribosomal proteins S24e, L23 and L15e"/>
    <property type="match status" value="1"/>
</dbReference>
<dbReference type="Gene3D" id="3.30.70.330">
    <property type="match status" value="1"/>
</dbReference>
<name>A0ABT4IIN5_9EURY</name>
<evidence type="ECO:0000313" key="5">
    <source>
        <dbReference type="Proteomes" id="UP001141422"/>
    </source>
</evidence>
<evidence type="ECO:0000256" key="3">
    <source>
        <dbReference type="HAMAP-Rule" id="MF_00545"/>
    </source>
</evidence>
<protein>
    <recommendedName>
        <fullName evidence="3">Small ribosomal subunit protein eS24</fullName>
    </recommendedName>
</protein>
<comment type="caution">
    <text evidence="4">The sequence shown here is derived from an EMBL/GenBank/DDBJ whole genome shotgun (WGS) entry which is preliminary data.</text>
</comment>
<accession>A0ABT4IIN5</accession>
<dbReference type="RefSeq" id="WP_268925419.1">
    <property type="nucleotide sequence ID" value="NZ_JAPTGB010000018.1"/>
</dbReference>
<dbReference type="InterPro" id="IPR012677">
    <property type="entry name" value="Nucleotide-bd_a/b_plait_sf"/>
</dbReference>
<organism evidence="4 5">
    <name type="scientific">Methanocorpusculum petauri</name>
    <dbReference type="NCBI Taxonomy" id="3002863"/>
    <lineage>
        <taxon>Archaea</taxon>
        <taxon>Methanobacteriati</taxon>
        <taxon>Methanobacteriota</taxon>
        <taxon>Stenosarchaea group</taxon>
        <taxon>Methanomicrobia</taxon>
        <taxon>Methanomicrobiales</taxon>
        <taxon>Methanocorpusculaceae</taxon>
        <taxon>Methanocorpusculum</taxon>
    </lineage>
</organism>
<dbReference type="Proteomes" id="UP001141422">
    <property type="component" value="Unassembled WGS sequence"/>
</dbReference>
<proteinExistence type="inferred from homology"/>
<keyword evidence="5" id="KW-1185">Reference proteome</keyword>
<keyword evidence="1 3" id="KW-0689">Ribosomal protein</keyword>
<dbReference type="HAMAP" id="MF_00545">
    <property type="entry name" value="Ribosomal_eS24"/>
    <property type="match status" value="1"/>
</dbReference>
<comment type="similarity">
    <text evidence="3">Belongs to the eukaryotic ribosomal protein eS24 family.</text>
</comment>
<reference evidence="4" key="1">
    <citation type="submission" date="2022-12" db="EMBL/GenBank/DDBJ databases">
        <title>Isolation and characterisation of novel Methanocorpusculum spp. from native Australian herbivores indicates the genus is ancestrally host-associated.</title>
        <authorList>
            <person name="Volmer J.G."/>
            <person name="Soo R.M."/>
            <person name="Evans P.N."/>
            <person name="Hoedt E.C."/>
            <person name="Astorga Alsina A.L."/>
            <person name="Woodcroft B.J."/>
            <person name="Tyson G.W."/>
            <person name="Hugenholtz P."/>
            <person name="Morrison M."/>
        </authorList>
    </citation>
    <scope>NUCLEOTIDE SEQUENCE</scope>
    <source>
        <strain evidence="4">MG</strain>
    </source>
</reference>
<dbReference type="EMBL" id="JAPTGB010000018">
    <property type="protein sequence ID" value="MCZ0861229.1"/>
    <property type="molecule type" value="Genomic_DNA"/>
</dbReference>
<dbReference type="GO" id="GO:0005840">
    <property type="term" value="C:ribosome"/>
    <property type="evidence" value="ECO:0007669"/>
    <property type="project" value="UniProtKB-KW"/>
</dbReference>
<keyword evidence="2 3" id="KW-0687">Ribonucleoprotein</keyword>
<sequence length="97" mass="10491">MEIKITSNTRNELLSRNEVAFTATYDGATPARADIGAKIAAMQNTPVENLILSPLKGRFGARAVIGVARIYDSPEALKATERAYLISRGQPKAAEEE</sequence>
<evidence type="ECO:0000256" key="1">
    <source>
        <dbReference type="ARBA" id="ARBA00022980"/>
    </source>
</evidence>
<dbReference type="InterPro" id="IPR001976">
    <property type="entry name" value="Ribosomal_eS24"/>
</dbReference>
<evidence type="ECO:0000313" key="4">
    <source>
        <dbReference type="EMBL" id="MCZ0861229.1"/>
    </source>
</evidence>
<gene>
    <name evidence="3" type="primary">rps24e</name>
    <name evidence="4" type="ORF">O0S10_08360</name>
</gene>